<dbReference type="RefSeq" id="WP_312861419.1">
    <property type="nucleotide sequence ID" value="NZ_VWNA01000001.1"/>
</dbReference>
<dbReference type="PANTHER" id="PTHR42280">
    <property type="entry name" value="CITG FAMILY PROTEIN"/>
    <property type="match status" value="1"/>
</dbReference>
<dbReference type="GO" id="GO:0005524">
    <property type="term" value="F:ATP binding"/>
    <property type="evidence" value="ECO:0007669"/>
    <property type="project" value="InterPro"/>
</dbReference>
<keyword evidence="2" id="KW-1185">Reference proteome</keyword>
<proteinExistence type="predicted"/>
<dbReference type="PANTHER" id="PTHR42280:SF1">
    <property type="entry name" value="CITG FAMILY PROTEIN"/>
    <property type="match status" value="1"/>
</dbReference>
<name>A0A6A7Y031_9HYPH</name>
<evidence type="ECO:0000313" key="2">
    <source>
        <dbReference type="Proteomes" id="UP000332515"/>
    </source>
</evidence>
<dbReference type="AlphaFoldDB" id="A0A6A7Y031"/>
<dbReference type="InterPro" id="IPR002736">
    <property type="entry name" value="CitG"/>
</dbReference>
<dbReference type="GO" id="GO:0046917">
    <property type="term" value="F:triphosphoribosyl-dephospho-CoA synthase activity"/>
    <property type="evidence" value="ECO:0007669"/>
    <property type="project" value="InterPro"/>
</dbReference>
<comment type="caution">
    <text evidence="1">The sequence shown here is derived from an EMBL/GenBank/DDBJ whole genome shotgun (WGS) entry which is preliminary data.</text>
</comment>
<dbReference type="Gene3D" id="1.10.4200.10">
    <property type="entry name" value="Triphosphoribosyl-dephospho-CoA protein"/>
    <property type="match status" value="1"/>
</dbReference>
<organism evidence="1 2">
    <name type="scientific">Segnochrobactrum spirostomi</name>
    <dbReference type="NCBI Taxonomy" id="2608987"/>
    <lineage>
        <taxon>Bacteria</taxon>
        <taxon>Pseudomonadati</taxon>
        <taxon>Pseudomonadota</taxon>
        <taxon>Alphaproteobacteria</taxon>
        <taxon>Hyphomicrobiales</taxon>
        <taxon>Segnochrobactraceae</taxon>
        <taxon>Segnochrobactrum</taxon>
    </lineage>
</organism>
<sequence>MSPAASSVWIADAFRAACRDELAALKPGNVHRHADGHRMTIADFEASADAAAPAIAESGARVGLRILAAVEATFAAVGTNTNLGIVLLAAPLAVAAERGPPGSLRDTLPAVLSGLDRRDAALAFRAIARANPAGLGRTSAHDVHDEPAITLLAAMEAAAERDRIAQQYASRYEDIFATGLPALAAALGPLRPWEVALDPATQATLEAATTAVHMAFLTAFPDSHIARKHGIEAAAVVQREAARLVAEGRDADHAALLAFDASLKARGLNPGTTADLTVTTLFAARLGAI</sequence>
<gene>
    <name evidence="1" type="ORF">F0357_02285</name>
</gene>
<dbReference type="Proteomes" id="UP000332515">
    <property type="component" value="Unassembled WGS sequence"/>
</dbReference>
<protein>
    <submittedName>
        <fullName evidence="1">Triphosphoribosyl-dephospho-CoA synthase</fullName>
    </submittedName>
</protein>
<dbReference type="Pfam" id="PF01874">
    <property type="entry name" value="CitG"/>
    <property type="match status" value="1"/>
</dbReference>
<accession>A0A6A7Y031</accession>
<dbReference type="EMBL" id="VWNA01000001">
    <property type="protein sequence ID" value="MQT11521.1"/>
    <property type="molecule type" value="Genomic_DNA"/>
</dbReference>
<evidence type="ECO:0000313" key="1">
    <source>
        <dbReference type="EMBL" id="MQT11521.1"/>
    </source>
</evidence>
<reference evidence="1 2" key="1">
    <citation type="submission" date="2019-09" db="EMBL/GenBank/DDBJ databases">
        <title>Segnochrobactrum spirostomi gen. nov., sp. nov., isolated from the ciliate Spirostomum cf. yagiui and description of a novel family, Segnochrobactraceae fam. nov. within the order Rhizobiales of the class Alphaproteobacteria.</title>
        <authorList>
            <person name="Akter S."/>
            <person name="Shazib S.U.A."/>
            <person name="Shin M.K."/>
        </authorList>
    </citation>
    <scope>NUCLEOTIDE SEQUENCE [LARGE SCALE GENOMIC DNA]</scope>
    <source>
        <strain evidence="1 2">Sp-1</strain>
    </source>
</reference>